<keyword evidence="3" id="KW-1185">Reference proteome</keyword>
<dbReference type="AlphaFoldDB" id="A0A4Z2FKH7"/>
<sequence>MRDEELGGGGGGGEEEEEEEERSEEYRSHTPEDTMTRGGKRGCSRISERPARGSPFPTAGRPVMREYKRSRGAAPSSPITGTAFVPPGSGSTGESRRREGQSATCENLIRGHKLINKGRRIK</sequence>
<dbReference type="Proteomes" id="UP000314294">
    <property type="component" value="Unassembled WGS sequence"/>
</dbReference>
<reference evidence="2 3" key="1">
    <citation type="submission" date="2019-03" db="EMBL/GenBank/DDBJ databases">
        <title>First draft genome of Liparis tanakae, snailfish: a comprehensive survey of snailfish specific genes.</title>
        <authorList>
            <person name="Kim W."/>
            <person name="Song I."/>
            <person name="Jeong J.-H."/>
            <person name="Kim D."/>
            <person name="Kim S."/>
            <person name="Ryu S."/>
            <person name="Song J.Y."/>
            <person name="Lee S.K."/>
        </authorList>
    </citation>
    <scope>NUCLEOTIDE SEQUENCE [LARGE SCALE GENOMIC DNA]</scope>
    <source>
        <tissue evidence="2">Muscle</tissue>
    </source>
</reference>
<evidence type="ECO:0000313" key="2">
    <source>
        <dbReference type="EMBL" id="TNN41737.1"/>
    </source>
</evidence>
<feature type="compositionally biased region" description="Acidic residues" evidence="1">
    <location>
        <begin position="13"/>
        <end position="23"/>
    </location>
</feature>
<dbReference type="EMBL" id="SRLO01001084">
    <property type="protein sequence ID" value="TNN41737.1"/>
    <property type="molecule type" value="Genomic_DNA"/>
</dbReference>
<gene>
    <name evidence="2" type="ORF">EYF80_048100</name>
</gene>
<name>A0A4Z2FKH7_9TELE</name>
<feature type="region of interest" description="Disordered" evidence="1">
    <location>
        <begin position="1"/>
        <end position="104"/>
    </location>
</feature>
<evidence type="ECO:0000313" key="3">
    <source>
        <dbReference type="Proteomes" id="UP000314294"/>
    </source>
</evidence>
<protein>
    <submittedName>
        <fullName evidence="2">Uncharacterized protein</fullName>
    </submittedName>
</protein>
<feature type="compositionally biased region" description="Basic and acidic residues" evidence="1">
    <location>
        <begin position="24"/>
        <end position="35"/>
    </location>
</feature>
<proteinExistence type="predicted"/>
<accession>A0A4Z2FKH7</accession>
<evidence type="ECO:0000256" key="1">
    <source>
        <dbReference type="SAM" id="MobiDB-lite"/>
    </source>
</evidence>
<organism evidence="2 3">
    <name type="scientific">Liparis tanakae</name>
    <name type="common">Tanaka's snailfish</name>
    <dbReference type="NCBI Taxonomy" id="230148"/>
    <lineage>
        <taxon>Eukaryota</taxon>
        <taxon>Metazoa</taxon>
        <taxon>Chordata</taxon>
        <taxon>Craniata</taxon>
        <taxon>Vertebrata</taxon>
        <taxon>Euteleostomi</taxon>
        <taxon>Actinopterygii</taxon>
        <taxon>Neopterygii</taxon>
        <taxon>Teleostei</taxon>
        <taxon>Neoteleostei</taxon>
        <taxon>Acanthomorphata</taxon>
        <taxon>Eupercaria</taxon>
        <taxon>Perciformes</taxon>
        <taxon>Cottioidei</taxon>
        <taxon>Cottales</taxon>
        <taxon>Liparidae</taxon>
        <taxon>Liparis</taxon>
    </lineage>
</organism>
<comment type="caution">
    <text evidence="2">The sequence shown here is derived from an EMBL/GenBank/DDBJ whole genome shotgun (WGS) entry which is preliminary data.</text>
</comment>